<keyword evidence="2" id="KW-1185">Reference proteome</keyword>
<reference evidence="3" key="1">
    <citation type="submission" date="2025-08" db="UniProtKB">
        <authorList>
            <consortium name="RefSeq"/>
        </authorList>
    </citation>
    <scope>IDENTIFICATION</scope>
    <source>
        <tissue evidence="3">Whole body</tissue>
    </source>
</reference>
<evidence type="ECO:0000313" key="3">
    <source>
        <dbReference type="RefSeq" id="XP_024875938.1"/>
    </source>
</evidence>
<name>A0A6J1Q2R1_9HYME</name>
<dbReference type="GeneID" id="112457242"/>
<sequence length="448" mass="51843">MGIIHECASETVRKVLFPVLREDDVTRCIRYDKLLITYANKLCIKYSHQHQQDMIRARLRLLGRFLITLKEINPNIKEFSDIYDPTIYDDCLKTVNKVADFDYVNKKYGAPSVASNIGTYLKHVGNLFITKCIKTNNIIKQSSTENFLKILNEDYGTSINKIVEENVTQYKRQKKVTLPSMEDIKMLHSYLKSERRLLYTNLKKKITYKTWQELAKVTLTSMRVFNRRRAGEIERVTIEDFNARKGITRETCLDLYKSLGSNLQQVADKYVRFLIRGKLGRTVPVILDTELVQCIELILKHRKDANVLEKNPYVFGIRSSSKRSFKYLRACVLMRYFSQKCGAQIPHALRGTELRKHIATTCITLNLSENEVDDLANFMGHHEKIHKRHYRQSIPAVEIIRMTKFLEAALGENVLQKSNSNDSDEAIQGASKDTSSSEESENDAETFM</sequence>
<dbReference type="PANTHER" id="PTHR33480:SF1">
    <property type="entry name" value="TYR RECOMBINASE DOMAIN-CONTAINING PROTEIN"/>
    <property type="match status" value="1"/>
</dbReference>
<feature type="compositionally biased region" description="Acidic residues" evidence="1">
    <location>
        <begin position="436"/>
        <end position="448"/>
    </location>
</feature>
<evidence type="ECO:0000313" key="2">
    <source>
        <dbReference type="Proteomes" id="UP000504618"/>
    </source>
</evidence>
<feature type="region of interest" description="Disordered" evidence="1">
    <location>
        <begin position="417"/>
        <end position="448"/>
    </location>
</feature>
<dbReference type="AlphaFoldDB" id="A0A6J1Q2R1"/>
<dbReference type="OrthoDB" id="7701215at2759"/>
<dbReference type="PANTHER" id="PTHR33480">
    <property type="entry name" value="SET DOMAIN-CONTAINING PROTEIN-RELATED"/>
    <property type="match status" value="1"/>
</dbReference>
<dbReference type="Proteomes" id="UP000504618">
    <property type="component" value="Unplaced"/>
</dbReference>
<dbReference type="RefSeq" id="XP_024875938.1">
    <property type="nucleotide sequence ID" value="XM_025020170.1"/>
</dbReference>
<proteinExistence type="predicted"/>
<organism evidence="2 3">
    <name type="scientific">Temnothorax curvispinosus</name>
    <dbReference type="NCBI Taxonomy" id="300111"/>
    <lineage>
        <taxon>Eukaryota</taxon>
        <taxon>Metazoa</taxon>
        <taxon>Ecdysozoa</taxon>
        <taxon>Arthropoda</taxon>
        <taxon>Hexapoda</taxon>
        <taxon>Insecta</taxon>
        <taxon>Pterygota</taxon>
        <taxon>Neoptera</taxon>
        <taxon>Endopterygota</taxon>
        <taxon>Hymenoptera</taxon>
        <taxon>Apocrita</taxon>
        <taxon>Aculeata</taxon>
        <taxon>Formicoidea</taxon>
        <taxon>Formicidae</taxon>
        <taxon>Myrmicinae</taxon>
        <taxon>Temnothorax</taxon>
    </lineage>
</organism>
<gene>
    <name evidence="3" type="primary">LOC112457242</name>
</gene>
<accession>A0A6J1Q2R1</accession>
<evidence type="ECO:0000256" key="1">
    <source>
        <dbReference type="SAM" id="MobiDB-lite"/>
    </source>
</evidence>
<protein>
    <submittedName>
        <fullName evidence="3">Uncharacterized protein LOC112457242</fullName>
    </submittedName>
</protein>